<dbReference type="Gene3D" id="3.30.450.20">
    <property type="entry name" value="PAS domain"/>
    <property type="match status" value="2"/>
</dbReference>
<keyword evidence="11" id="KW-0902">Two-component regulatory system</keyword>
<evidence type="ECO:0000256" key="12">
    <source>
        <dbReference type="ARBA" id="ARBA00023136"/>
    </source>
</evidence>
<evidence type="ECO:0000256" key="3">
    <source>
        <dbReference type="ARBA" id="ARBA00012438"/>
    </source>
</evidence>
<comment type="caution">
    <text evidence="17">The sequence shown here is derived from an EMBL/GenBank/DDBJ whole genome shotgun (WGS) entry which is preliminary data.</text>
</comment>
<keyword evidence="12" id="KW-0472">Membrane</keyword>
<evidence type="ECO:0000259" key="16">
    <source>
        <dbReference type="PROSITE" id="PS50113"/>
    </source>
</evidence>
<evidence type="ECO:0000256" key="9">
    <source>
        <dbReference type="ARBA" id="ARBA00022840"/>
    </source>
</evidence>
<gene>
    <name evidence="17" type="ORF">AMYX_21960</name>
</gene>
<name>A0A7I9VM25_9BACT</name>
<dbReference type="PROSITE" id="PS50113">
    <property type="entry name" value="PAC"/>
    <property type="match status" value="1"/>
</dbReference>
<evidence type="ECO:0000259" key="14">
    <source>
        <dbReference type="PROSITE" id="PS50109"/>
    </source>
</evidence>
<dbReference type="InterPro" id="IPR003594">
    <property type="entry name" value="HATPase_dom"/>
</dbReference>
<dbReference type="Pfam" id="PF02518">
    <property type="entry name" value="HATPase_c"/>
    <property type="match status" value="1"/>
</dbReference>
<evidence type="ECO:0000259" key="15">
    <source>
        <dbReference type="PROSITE" id="PS50112"/>
    </source>
</evidence>
<dbReference type="InterPro" id="IPR036097">
    <property type="entry name" value="HisK_dim/P_sf"/>
</dbReference>
<dbReference type="SUPFAM" id="SSF55785">
    <property type="entry name" value="PYP-like sensor domain (PAS domain)"/>
    <property type="match status" value="2"/>
</dbReference>
<dbReference type="EC" id="2.7.13.3" evidence="3"/>
<dbReference type="Gene3D" id="1.10.287.130">
    <property type="match status" value="1"/>
</dbReference>
<keyword evidence="6" id="KW-0812">Transmembrane</keyword>
<dbReference type="InterPro" id="IPR004358">
    <property type="entry name" value="Sig_transdc_His_kin-like_C"/>
</dbReference>
<dbReference type="SUPFAM" id="SSF55874">
    <property type="entry name" value="ATPase domain of HSP90 chaperone/DNA topoisomerase II/histidine kinase"/>
    <property type="match status" value="1"/>
</dbReference>
<reference evidence="18" key="1">
    <citation type="journal article" date="2020" name="Appl. Environ. Microbiol.">
        <title>Diazotrophic Anaeromyxobacter Isolates from Soils.</title>
        <authorList>
            <person name="Masuda Y."/>
            <person name="Yamanaka H."/>
            <person name="Xu Z.X."/>
            <person name="Shiratori Y."/>
            <person name="Aono T."/>
            <person name="Amachi S."/>
            <person name="Senoo K."/>
            <person name="Itoh H."/>
        </authorList>
    </citation>
    <scope>NUCLEOTIDE SEQUENCE [LARGE SCALE GENOMIC DNA]</scope>
    <source>
        <strain evidence="18">R267</strain>
    </source>
</reference>
<keyword evidence="18" id="KW-1185">Reference proteome</keyword>
<accession>A0A7I9VM25</accession>
<evidence type="ECO:0000256" key="10">
    <source>
        <dbReference type="ARBA" id="ARBA00022989"/>
    </source>
</evidence>
<dbReference type="Pfam" id="PF08448">
    <property type="entry name" value="PAS_4"/>
    <property type="match status" value="2"/>
</dbReference>
<dbReference type="GO" id="GO:0000155">
    <property type="term" value="F:phosphorelay sensor kinase activity"/>
    <property type="evidence" value="ECO:0007669"/>
    <property type="project" value="InterPro"/>
</dbReference>
<dbReference type="SMART" id="SM00387">
    <property type="entry name" value="HATPase_c"/>
    <property type="match status" value="1"/>
</dbReference>
<dbReference type="EMBL" id="BJTG01000004">
    <property type="protein sequence ID" value="GEJ57455.1"/>
    <property type="molecule type" value="Genomic_DNA"/>
</dbReference>
<organism evidence="17 18">
    <name type="scientific">Anaeromyxobacter diazotrophicus</name>
    <dbReference type="NCBI Taxonomy" id="2590199"/>
    <lineage>
        <taxon>Bacteria</taxon>
        <taxon>Pseudomonadati</taxon>
        <taxon>Myxococcota</taxon>
        <taxon>Myxococcia</taxon>
        <taxon>Myxococcales</taxon>
        <taxon>Cystobacterineae</taxon>
        <taxon>Anaeromyxobacteraceae</taxon>
        <taxon>Anaeromyxobacter</taxon>
    </lineage>
</organism>
<evidence type="ECO:0000256" key="4">
    <source>
        <dbReference type="ARBA" id="ARBA00022553"/>
    </source>
</evidence>
<keyword evidence="4" id="KW-0597">Phosphoprotein</keyword>
<dbReference type="PROSITE" id="PS50112">
    <property type="entry name" value="PAS"/>
    <property type="match status" value="1"/>
</dbReference>
<dbReference type="Pfam" id="PF14361">
    <property type="entry name" value="RsbRD_N"/>
    <property type="match status" value="1"/>
</dbReference>
<dbReference type="GO" id="GO:0007234">
    <property type="term" value="P:osmosensory signaling via phosphorelay pathway"/>
    <property type="evidence" value="ECO:0007669"/>
    <property type="project" value="TreeGrafter"/>
</dbReference>
<evidence type="ECO:0000256" key="1">
    <source>
        <dbReference type="ARBA" id="ARBA00000085"/>
    </source>
</evidence>
<dbReference type="PRINTS" id="PR00344">
    <property type="entry name" value="BCTRLSENSOR"/>
</dbReference>
<dbReference type="CDD" id="cd00075">
    <property type="entry name" value="HATPase"/>
    <property type="match status" value="1"/>
</dbReference>
<evidence type="ECO:0000256" key="7">
    <source>
        <dbReference type="ARBA" id="ARBA00022741"/>
    </source>
</evidence>
<dbReference type="InterPro" id="IPR005467">
    <property type="entry name" value="His_kinase_dom"/>
</dbReference>
<dbReference type="PROSITE" id="PS50109">
    <property type="entry name" value="HIS_KIN"/>
    <property type="match status" value="1"/>
</dbReference>
<feature type="domain" description="Histidine kinase" evidence="14">
    <location>
        <begin position="388"/>
        <end position="603"/>
    </location>
</feature>
<dbReference type="PANTHER" id="PTHR42878">
    <property type="entry name" value="TWO-COMPONENT HISTIDINE KINASE"/>
    <property type="match status" value="1"/>
</dbReference>
<dbReference type="AlphaFoldDB" id="A0A7I9VM25"/>
<evidence type="ECO:0000256" key="8">
    <source>
        <dbReference type="ARBA" id="ARBA00022777"/>
    </source>
</evidence>
<evidence type="ECO:0000256" key="11">
    <source>
        <dbReference type="ARBA" id="ARBA00023012"/>
    </source>
</evidence>
<dbReference type="CDD" id="cd00130">
    <property type="entry name" value="PAS"/>
    <property type="match status" value="2"/>
</dbReference>
<dbReference type="SUPFAM" id="SSF47384">
    <property type="entry name" value="Homodimeric domain of signal transducing histidine kinase"/>
    <property type="match status" value="1"/>
</dbReference>
<evidence type="ECO:0000256" key="6">
    <source>
        <dbReference type="ARBA" id="ARBA00022692"/>
    </source>
</evidence>
<dbReference type="GO" id="GO:0005524">
    <property type="term" value="F:ATP binding"/>
    <property type="evidence" value="ECO:0007669"/>
    <property type="project" value="UniProtKB-KW"/>
</dbReference>
<keyword evidence="9" id="KW-0067">ATP-binding</keyword>
<dbReference type="RefSeq" id="WP_176064958.1">
    <property type="nucleotide sequence ID" value="NZ_BJTG01000004.1"/>
</dbReference>
<dbReference type="GO" id="GO:0000156">
    <property type="term" value="F:phosphorelay response regulator activity"/>
    <property type="evidence" value="ECO:0007669"/>
    <property type="project" value="TreeGrafter"/>
</dbReference>
<evidence type="ECO:0000256" key="2">
    <source>
        <dbReference type="ARBA" id="ARBA00004141"/>
    </source>
</evidence>
<dbReference type="InterPro" id="IPR050351">
    <property type="entry name" value="BphY/WalK/GraS-like"/>
</dbReference>
<dbReference type="GO" id="GO:0030295">
    <property type="term" value="F:protein kinase activator activity"/>
    <property type="evidence" value="ECO:0007669"/>
    <property type="project" value="TreeGrafter"/>
</dbReference>
<proteinExistence type="predicted"/>
<dbReference type="Proteomes" id="UP000503640">
    <property type="component" value="Unassembled WGS sequence"/>
</dbReference>
<keyword evidence="5" id="KW-0808">Transferase</keyword>
<dbReference type="InterPro" id="IPR035965">
    <property type="entry name" value="PAS-like_dom_sf"/>
</dbReference>
<dbReference type="InterPro" id="IPR003661">
    <property type="entry name" value="HisK_dim/P_dom"/>
</dbReference>
<dbReference type="PANTHER" id="PTHR42878:SF7">
    <property type="entry name" value="SENSOR HISTIDINE KINASE GLRK"/>
    <property type="match status" value="1"/>
</dbReference>
<sequence length="606" mass="66604">MSPLAEALRNRRNEIVRRWAERVRERLGEAGPAPALLDSLPQYVDALAAALEARGGPDAGEAARIAAEHGAQRSVLGIEVDQLVLEYRLLRQVVVEVARESTGVGADDVLALSDLLIEGAASALRAWSEERQAVLRRASTLLDLGDAFFELDRDWRFVRVNSNQERLSGKKRGETLGRNFWEIWPDLTRAGNPYWEEYHRVMDERVPREFDAYYAPLDLWAAVTAYPIEGGGIAVFFRDASPRKRAERRLAEALAVLEGIFASAPVGLALVDRELRYVRMNDALAALRGVRPEDVVGRTLREVFPALAAVLEPRYRQVLATGEPVLDVEFSSPMTSGPGWHLGSWFPIRDAAGEVFLVGAVVVDITRRKHDEEELRRAREFEQQLIGIASHDLRNPLGAVLFGASTLLSKEDLPDRHLRAVARIRSAAERATRLIHDLLDLTRARLTGSLPVQPRPVDLGTVVEGVVDELHGASGDRAIEVQRRGSLEGTWDPDRLAQLASNLLANALKYGRPDRPVRVELDGSAPDAVTLRVRNEGDPISPELLGRLFQPWERAGQQAGTAQGVGLGLFIVERIAAAHGGSARATSTAEDGTAFEVRLPRHASGG</sequence>
<dbReference type="Gene3D" id="3.30.565.10">
    <property type="entry name" value="Histidine kinase-like ATPase, C-terminal domain"/>
    <property type="match status" value="1"/>
</dbReference>
<dbReference type="InterPro" id="IPR025751">
    <property type="entry name" value="RsbRD_N_dom"/>
</dbReference>
<dbReference type="CDD" id="cd00082">
    <property type="entry name" value="HisKA"/>
    <property type="match status" value="1"/>
</dbReference>
<dbReference type="SMART" id="SM00388">
    <property type="entry name" value="HisKA"/>
    <property type="match status" value="1"/>
</dbReference>
<protein>
    <recommendedName>
        <fullName evidence="3">histidine kinase</fullName>
        <ecNumber evidence="3">2.7.13.3</ecNumber>
    </recommendedName>
</protein>
<feature type="domain" description="PAS" evidence="15">
    <location>
        <begin position="253"/>
        <end position="322"/>
    </location>
</feature>
<evidence type="ECO:0000313" key="17">
    <source>
        <dbReference type="EMBL" id="GEJ57455.1"/>
    </source>
</evidence>
<keyword evidence="7" id="KW-0547">Nucleotide-binding</keyword>
<comment type="subcellular location">
    <subcellularLocation>
        <location evidence="2">Membrane</location>
        <topology evidence="2">Multi-pass membrane protein</topology>
    </subcellularLocation>
</comment>
<dbReference type="NCBIfam" id="TIGR00229">
    <property type="entry name" value="sensory_box"/>
    <property type="match status" value="2"/>
</dbReference>
<feature type="domain" description="PAC" evidence="16">
    <location>
        <begin position="324"/>
        <end position="377"/>
    </location>
</feature>
<dbReference type="GO" id="GO:0016020">
    <property type="term" value="C:membrane"/>
    <property type="evidence" value="ECO:0007669"/>
    <property type="project" value="UniProtKB-SubCell"/>
</dbReference>
<evidence type="ECO:0000313" key="18">
    <source>
        <dbReference type="Proteomes" id="UP000503640"/>
    </source>
</evidence>
<dbReference type="InterPro" id="IPR013656">
    <property type="entry name" value="PAS_4"/>
</dbReference>
<dbReference type="InterPro" id="IPR000014">
    <property type="entry name" value="PAS"/>
</dbReference>
<feature type="region of interest" description="Disordered" evidence="13">
    <location>
        <begin position="582"/>
        <end position="606"/>
    </location>
</feature>
<keyword evidence="8" id="KW-0418">Kinase</keyword>
<comment type="catalytic activity">
    <reaction evidence="1">
        <text>ATP + protein L-histidine = ADP + protein N-phospho-L-histidine.</text>
        <dbReference type="EC" id="2.7.13.3"/>
    </reaction>
</comment>
<dbReference type="InterPro" id="IPR036890">
    <property type="entry name" value="HATPase_C_sf"/>
</dbReference>
<evidence type="ECO:0000256" key="5">
    <source>
        <dbReference type="ARBA" id="ARBA00022679"/>
    </source>
</evidence>
<dbReference type="Pfam" id="PF00512">
    <property type="entry name" value="HisKA"/>
    <property type="match status" value="1"/>
</dbReference>
<dbReference type="InterPro" id="IPR000700">
    <property type="entry name" value="PAS-assoc_C"/>
</dbReference>
<evidence type="ECO:0000256" key="13">
    <source>
        <dbReference type="SAM" id="MobiDB-lite"/>
    </source>
</evidence>
<keyword evidence="10" id="KW-1133">Transmembrane helix</keyword>
<dbReference type="SMART" id="SM00091">
    <property type="entry name" value="PAS"/>
    <property type="match status" value="2"/>
</dbReference>